<sequence>MGLHRGKKSVRWGESSYRLVSLDGWHFDLTESQYNRIRPVIDMLRSTGSLDSDDACNDRW</sequence>
<evidence type="ECO:0000313" key="1">
    <source>
        <dbReference type="EMBL" id="RJE16382.1"/>
    </source>
</evidence>
<gene>
    <name evidence="1" type="ORF">PHISCL_11281</name>
</gene>
<accession>A0A3A2YZQ2</accession>
<proteinExistence type="predicted"/>
<comment type="caution">
    <text evidence="1">The sequence shown here is derived from an EMBL/GenBank/DDBJ whole genome shotgun (WGS) entry which is preliminary data.</text>
</comment>
<evidence type="ECO:0000313" key="2">
    <source>
        <dbReference type="Proteomes" id="UP000266188"/>
    </source>
</evidence>
<feature type="non-terminal residue" evidence="1">
    <location>
        <position position="60"/>
    </location>
</feature>
<protein>
    <submittedName>
        <fullName evidence="1">Uncharacterized protein</fullName>
    </submittedName>
</protein>
<dbReference type="AlphaFoldDB" id="A0A3A2YZQ2"/>
<name>A0A3A2YZQ2_9EURO</name>
<dbReference type="Proteomes" id="UP000266188">
    <property type="component" value="Unassembled WGS sequence"/>
</dbReference>
<reference evidence="2" key="1">
    <citation type="submission" date="2017-02" db="EMBL/GenBank/DDBJ databases">
        <authorList>
            <person name="Tafer H."/>
            <person name="Lopandic K."/>
        </authorList>
    </citation>
    <scope>NUCLEOTIDE SEQUENCE [LARGE SCALE GENOMIC DNA]</scope>
    <source>
        <strain evidence="2">CBS 366.77</strain>
    </source>
</reference>
<organism evidence="1 2">
    <name type="scientific">Aspergillus sclerotialis</name>
    <dbReference type="NCBI Taxonomy" id="2070753"/>
    <lineage>
        <taxon>Eukaryota</taxon>
        <taxon>Fungi</taxon>
        <taxon>Dikarya</taxon>
        <taxon>Ascomycota</taxon>
        <taxon>Pezizomycotina</taxon>
        <taxon>Eurotiomycetes</taxon>
        <taxon>Eurotiomycetidae</taxon>
        <taxon>Eurotiales</taxon>
        <taxon>Aspergillaceae</taxon>
        <taxon>Aspergillus</taxon>
        <taxon>Aspergillus subgen. Polypaecilum</taxon>
    </lineage>
</organism>
<keyword evidence="2" id="KW-1185">Reference proteome</keyword>
<dbReference type="EMBL" id="MVGC01006077">
    <property type="protein sequence ID" value="RJE16382.1"/>
    <property type="molecule type" value="Genomic_DNA"/>
</dbReference>
<dbReference type="OrthoDB" id="10292134at2759"/>